<dbReference type="PANTHER" id="PTHR10704:SF44">
    <property type="entry name" value="LD35051P-RELATED"/>
    <property type="match status" value="1"/>
</dbReference>
<dbReference type="GO" id="GO:0006790">
    <property type="term" value="P:sulfur compound metabolic process"/>
    <property type="evidence" value="ECO:0007669"/>
    <property type="project" value="TreeGrafter"/>
</dbReference>
<reference evidence="1 2" key="1">
    <citation type="submission" date="2019-06" db="EMBL/GenBank/DDBJ databases">
        <title>Sequencing the genomes of 1000 actinobacteria strains.</title>
        <authorList>
            <person name="Klenk H.-P."/>
        </authorList>
    </citation>
    <scope>NUCLEOTIDE SEQUENCE [LARGE SCALE GENOMIC DNA]</scope>
    <source>
        <strain evidence="1 2">DSM 45679</strain>
    </source>
</reference>
<comment type="caution">
    <text evidence="1">The sequence shown here is derived from an EMBL/GenBank/DDBJ whole genome shotgun (WGS) entry which is preliminary data.</text>
</comment>
<dbReference type="SUPFAM" id="SSF52540">
    <property type="entry name" value="P-loop containing nucleoside triphosphate hydrolases"/>
    <property type="match status" value="1"/>
</dbReference>
<dbReference type="Proteomes" id="UP000320876">
    <property type="component" value="Unassembled WGS sequence"/>
</dbReference>
<keyword evidence="2" id="KW-1185">Reference proteome</keyword>
<sequence>MSRPRVLYVTGWMRSGSTLLGNVLGELPGVLHVGELHYLWRNGVLNLGTNSTCGCGRDLRACDIWSAVLAANGTAEPAAARAMVGQQRALLRTRHTRRRLAESLGKAPRAPEVDEAVGRTAEIYRLLAGHGGERLIVDGSKYPAEAAALLGRSDLDVRVLHMVRDARATALSYARAKDYIDPMSPSRSSGYWTAFNLASELIGRAAPDRYLRVRHEDLCRAPREVLTEVLRFAGLADDPPVGESGRVNLGANHTVTGNPDRLAKGDTRIRPDERWRTQLPAPRIAAATMTALPMLARYGYRLLPNAKEG</sequence>
<protein>
    <submittedName>
        <fullName evidence="1">Sulfotransferase family protein</fullName>
    </submittedName>
</protein>
<dbReference type="GO" id="GO:0001517">
    <property type="term" value="F:N-acetylglucosamine 6-O-sulfotransferase activity"/>
    <property type="evidence" value="ECO:0007669"/>
    <property type="project" value="TreeGrafter"/>
</dbReference>
<dbReference type="EMBL" id="VFML01000001">
    <property type="protein sequence ID" value="TQJ05119.1"/>
    <property type="molecule type" value="Genomic_DNA"/>
</dbReference>
<dbReference type="InterPro" id="IPR051135">
    <property type="entry name" value="Gal/GlcNAc/GalNAc_ST"/>
</dbReference>
<dbReference type="PANTHER" id="PTHR10704">
    <property type="entry name" value="CARBOHYDRATE SULFOTRANSFERASE"/>
    <property type="match status" value="1"/>
</dbReference>
<dbReference type="AlphaFoldDB" id="A0A542DPU8"/>
<proteinExistence type="predicted"/>
<evidence type="ECO:0000313" key="2">
    <source>
        <dbReference type="Proteomes" id="UP000320876"/>
    </source>
</evidence>
<keyword evidence="1" id="KW-0808">Transferase</keyword>
<dbReference type="Gene3D" id="3.40.50.300">
    <property type="entry name" value="P-loop containing nucleotide triphosphate hydrolases"/>
    <property type="match status" value="1"/>
</dbReference>
<name>A0A542DPU8_AMYCI</name>
<accession>A0A542DPU8</accession>
<dbReference type="Pfam" id="PF13469">
    <property type="entry name" value="Sulfotransfer_3"/>
    <property type="match status" value="1"/>
</dbReference>
<organism evidence="1 2">
    <name type="scientific">Amycolatopsis cihanbeyliensis</name>
    <dbReference type="NCBI Taxonomy" id="1128664"/>
    <lineage>
        <taxon>Bacteria</taxon>
        <taxon>Bacillati</taxon>
        <taxon>Actinomycetota</taxon>
        <taxon>Actinomycetes</taxon>
        <taxon>Pseudonocardiales</taxon>
        <taxon>Pseudonocardiaceae</taxon>
        <taxon>Amycolatopsis</taxon>
    </lineage>
</organism>
<evidence type="ECO:0000313" key="1">
    <source>
        <dbReference type="EMBL" id="TQJ05119.1"/>
    </source>
</evidence>
<dbReference type="GO" id="GO:0006044">
    <property type="term" value="P:N-acetylglucosamine metabolic process"/>
    <property type="evidence" value="ECO:0007669"/>
    <property type="project" value="TreeGrafter"/>
</dbReference>
<dbReference type="InterPro" id="IPR027417">
    <property type="entry name" value="P-loop_NTPase"/>
</dbReference>
<dbReference type="RefSeq" id="WP_142000695.1">
    <property type="nucleotide sequence ID" value="NZ_VFML01000001.1"/>
</dbReference>
<dbReference type="OrthoDB" id="663914at2"/>
<gene>
    <name evidence="1" type="ORF">FB471_4943</name>
</gene>